<protein>
    <submittedName>
        <fullName evidence="6">Redoxin domain protein</fullName>
    </submittedName>
</protein>
<dbReference type="InterPro" id="IPR013766">
    <property type="entry name" value="Thioredoxin_domain"/>
</dbReference>
<dbReference type="KEGG" id="tid:Thein_1446"/>
<keyword evidence="2" id="KW-0201">Cytochrome c-type biogenesis</keyword>
<dbReference type="PANTHER" id="PTHR42852">
    <property type="entry name" value="THIOL:DISULFIDE INTERCHANGE PROTEIN DSBE"/>
    <property type="match status" value="1"/>
</dbReference>
<proteinExistence type="predicted"/>
<reference evidence="6 7" key="2">
    <citation type="journal article" date="2012" name="Stand. Genomic Sci.">
        <title>Complete genome sequence of the thermophilic sulfate-reducing ocean bacterium Thermodesulfatator indicus type strain (CIR29812(T)).</title>
        <authorList>
            <person name="Anderson I."/>
            <person name="Saunders E."/>
            <person name="Lapidus A."/>
            <person name="Nolan M."/>
            <person name="Lucas S."/>
            <person name="Tice H."/>
            <person name="Del Rio T.G."/>
            <person name="Cheng J.F."/>
            <person name="Han C."/>
            <person name="Tapia R."/>
            <person name="Goodwin L.A."/>
            <person name="Pitluck S."/>
            <person name="Liolios K."/>
            <person name="Mavromatis K."/>
            <person name="Pagani I."/>
            <person name="Ivanova N."/>
            <person name="Mikhailova N."/>
            <person name="Pati A."/>
            <person name="Chen A."/>
            <person name="Palaniappan K."/>
            <person name="Land M."/>
            <person name="Hauser L."/>
            <person name="Jeffries C.D."/>
            <person name="Chang Y.J."/>
            <person name="Brambilla E.M."/>
            <person name="Rohde M."/>
            <person name="Spring S."/>
            <person name="Goker M."/>
            <person name="Detter J.C."/>
            <person name="Woyke T."/>
            <person name="Bristow J."/>
            <person name="Eisen J.A."/>
            <person name="Markowitz V."/>
            <person name="Hugenholtz P."/>
            <person name="Kyrpides N.C."/>
            <person name="Klenk H.P."/>
        </authorList>
    </citation>
    <scope>NUCLEOTIDE SEQUENCE [LARGE SCALE GENOMIC DNA]</scope>
    <source>
        <strain evidence="7">DSM 15286 / JCM 11887 / CIR29812</strain>
    </source>
</reference>
<feature type="chain" id="PRO_5003373824" evidence="4">
    <location>
        <begin position="23"/>
        <end position="163"/>
    </location>
</feature>
<dbReference type="RefSeq" id="WP_013908051.1">
    <property type="nucleotide sequence ID" value="NC_015681.1"/>
</dbReference>
<evidence type="ECO:0000313" key="6">
    <source>
        <dbReference type="EMBL" id="AEH45309.1"/>
    </source>
</evidence>
<keyword evidence="4" id="KW-0732">Signal</keyword>
<dbReference type="PROSITE" id="PS51352">
    <property type="entry name" value="THIOREDOXIN_2"/>
    <property type="match status" value="1"/>
</dbReference>
<feature type="signal peptide" evidence="4">
    <location>
        <begin position="1"/>
        <end position="22"/>
    </location>
</feature>
<dbReference type="Gene3D" id="3.40.30.10">
    <property type="entry name" value="Glutaredoxin"/>
    <property type="match status" value="1"/>
</dbReference>
<evidence type="ECO:0000313" key="7">
    <source>
        <dbReference type="Proteomes" id="UP000006793"/>
    </source>
</evidence>
<dbReference type="HOGENOM" id="CLU_042529_11_0_0"/>
<dbReference type="SUPFAM" id="SSF52833">
    <property type="entry name" value="Thioredoxin-like"/>
    <property type="match status" value="1"/>
</dbReference>
<evidence type="ECO:0000256" key="4">
    <source>
        <dbReference type="SAM" id="SignalP"/>
    </source>
</evidence>
<dbReference type="InterPro" id="IPR017937">
    <property type="entry name" value="Thioredoxin_CS"/>
</dbReference>
<dbReference type="Pfam" id="PF08534">
    <property type="entry name" value="Redoxin"/>
    <property type="match status" value="1"/>
</dbReference>
<dbReference type="GO" id="GO:0030313">
    <property type="term" value="C:cell envelope"/>
    <property type="evidence" value="ECO:0007669"/>
    <property type="project" value="UniProtKB-SubCell"/>
</dbReference>
<dbReference type="InterPro" id="IPR036249">
    <property type="entry name" value="Thioredoxin-like_sf"/>
</dbReference>
<dbReference type="EMBL" id="CP002683">
    <property type="protein sequence ID" value="AEH45309.1"/>
    <property type="molecule type" value="Genomic_DNA"/>
</dbReference>
<dbReference type="eggNOG" id="COG0526">
    <property type="taxonomic scope" value="Bacteria"/>
</dbReference>
<evidence type="ECO:0000259" key="5">
    <source>
        <dbReference type="PROSITE" id="PS51352"/>
    </source>
</evidence>
<evidence type="ECO:0000256" key="1">
    <source>
        <dbReference type="ARBA" id="ARBA00004196"/>
    </source>
</evidence>
<dbReference type="InterPro" id="IPR050553">
    <property type="entry name" value="Thioredoxin_ResA/DsbE_sf"/>
</dbReference>
<dbReference type="CDD" id="cd02966">
    <property type="entry name" value="TlpA_like_family"/>
    <property type="match status" value="1"/>
</dbReference>
<dbReference type="PaxDb" id="667014-Thein_1446"/>
<evidence type="ECO:0000256" key="2">
    <source>
        <dbReference type="ARBA" id="ARBA00022748"/>
    </source>
</evidence>
<dbReference type="OrthoDB" id="9813820at2"/>
<dbReference type="PANTHER" id="PTHR42852:SF17">
    <property type="entry name" value="THIOREDOXIN-LIKE PROTEIN HI_1115"/>
    <property type="match status" value="1"/>
</dbReference>
<accession>F8AA23</accession>
<gene>
    <name evidence="6" type="ordered locus">Thein_1446</name>
</gene>
<dbReference type="STRING" id="667014.Thein_1446"/>
<keyword evidence="3" id="KW-0676">Redox-active center</keyword>
<comment type="subcellular location">
    <subcellularLocation>
        <location evidence="1">Cell envelope</location>
    </subcellularLocation>
</comment>
<dbReference type="PROSITE" id="PS00194">
    <property type="entry name" value="THIOREDOXIN_1"/>
    <property type="match status" value="1"/>
</dbReference>
<dbReference type="InParanoid" id="F8AA23"/>
<keyword evidence="7" id="KW-1185">Reference proteome</keyword>
<dbReference type="GO" id="GO:0016491">
    <property type="term" value="F:oxidoreductase activity"/>
    <property type="evidence" value="ECO:0007669"/>
    <property type="project" value="InterPro"/>
</dbReference>
<feature type="domain" description="Thioredoxin" evidence="5">
    <location>
        <begin position="11"/>
        <end position="162"/>
    </location>
</feature>
<name>F8AA23_THEID</name>
<dbReference type="AlphaFoldDB" id="F8AA23"/>
<organism evidence="6 7">
    <name type="scientific">Thermodesulfatator indicus (strain DSM 15286 / JCM 11887 / CIR29812)</name>
    <dbReference type="NCBI Taxonomy" id="667014"/>
    <lineage>
        <taxon>Bacteria</taxon>
        <taxon>Pseudomonadati</taxon>
        <taxon>Thermodesulfobacteriota</taxon>
        <taxon>Thermodesulfobacteria</taxon>
        <taxon>Thermodesulfobacteriales</taxon>
        <taxon>Thermodesulfatatoraceae</taxon>
        <taxon>Thermodesulfatator</taxon>
    </lineage>
</organism>
<evidence type="ECO:0000256" key="3">
    <source>
        <dbReference type="ARBA" id="ARBA00023284"/>
    </source>
</evidence>
<reference evidence="7" key="1">
    <citation type="submission" date="2011-04" db="EMBL/GenBank/DDBJ databases">
        <title>The complete genome of Thermodesulfatator indicus DSM 15286.</title>
        <authorList>
            <person name="Lucas S."/>
            <person name="Copeland A."/>
            <person name="Lapidus A."/>
            <person name="Bruce D."/>
            <person name="Goodwin L."/>
            <person name="Pitluck S."/>
            <person name="Peters L."/>
            <person name="Kyrpides N."/>
            <person name="Mavromatis K."/>
            <person name="Pagani I."/>
            <person name="Ivanova N."/>
            <person name="Saunders L."/>
            <person name="Detter J.C."/>
            <person name="Tapia R."/>
            <person name="Han C."/>
            <person name="Land M."/>
            <person name="Hauser L."/>
            <person name="Markowitz V."/>
            <person name="Cheng J.-F."/>
            <person name="Hugenholtz P."/>
            <person name="Woyke T."/>
            <person name="Wu D."/>
            <person name="Spring S."/>
            <person name="Schroeder M."/>
            <person name="Brambilla E."/>
            <person name="Klenk H.-P."/>
            <person name="Eisen J.A."/>
        </authorList>
    </citation>
    <scope>NUCLEOTIDE SEQUENCE [LARGE SCALE GENOMIC DNA]</scope>
    <source>
        <strain evidence="7">DSM 15286 / JCM 11887 / CIR29812</strain>
    </source>
</reference>
<sequence length="163" mass="18634">MKKLFTLALVAFWILAAHPLQAKQNIPWNTKIQPFSCPVKGDTLKNFKGKVLLVNFFATYCAPCQVELLEFGDLYRKYNAKGFEIITFMVDRGGEVILPHIINSKRIHYCVAIADENILNVFNWPDILPTTFLIDKNGNIVKKFVGYAGKKELEKEIENLLNN</sequence>
<dbReference type="InterPro" id="IPR013740">
    <property type="entry name" value="Redoxin"/>
</dbReference>
<dbReference type="GO" id="GO:0017004">
    <property type="term" value="P:cytochrome complex assembly"/>
    <property type="evidence" value="ECO:0007669"/>
    <property type="project" value="UniProtKB-KW"/>
</dbReference>
<dbReference type="Proteomes" id="UP000006793">
    <property type="component" value="Chromosome"/>
</dbReference>